<dbReference type="SMART" id="SM00862">
    <property type="entry name" value="Trans_reg_C"/>
    <property type="match status" value="1"/>
</dbReference>
<name>A0A9D2TCP3_9FIRM</name>
<dbReference type="CDD" id="cd00383">
    <property type="entry name" value="trans_reg_C"/>
    <property type="match status" value="1"/>
</dbReference>
<dbReference type="InterPro" id="IPR011006">
    <property type="entry name" value="CheY-like_superfamily"/>
</dbReference>
<evidence type="ECO:0000256" key="2">
    <source>
        <dbReference type="ARBA" id="ARBA00022553"/>
    </source>
</evidence>
<evidence type="ECO:0000256" key="3">
    <source>
        <dbReference type="ARBA" id="ARBA00023012"/>
    </source>
</evidence>
<keyword evidence="3" id="KW-0902">Two-component regulatory system</keyword>
<feature type="domain" description="OmpR/PhoB-type" evidence="11">
    <location>
        <begin position="128"/>
        <end position="226"/>
    </location>
</feature>
<dbReference type="GO" id="GO:0000976">
    <property type="term" value="F:transcription cis-regulatory region binding"/>
    <property type="evidence" value="ECO:0007669"/>
    <property type="project" value="TreeGrafter"/>
</dbReference>
<reference evidence="12" key="2">
    <citation type="submission" date="2021-04" db="EMBL/GenBank/DDBJ databases">
        <authorList>
            <person name="Gilroy R."/>
        </authorList>
    </citation>
    <scope>NUCLEOTIDE SEQUENCE</scope>
    <source>
        <strain evidence="12">ChiBcec2-3848</strain>
    </source>
</reference>
<dbReference type="Pfam" id="PF00072">
    <property type="entry name" value="Response_reg"/>
    <property type="match status" value="1"/>
</dbReference>
<keyword evidence="4" id="KW-0805">Transcription regulation</keyword>
<organism evidence="12 13">
    <name type="scientific">Candidatus Blautia merdavium</name>
    <dbReference type="NCBI Taxonomy" id="2838494"/>
    <lineage>
        <taxon>Bacteria</taxon>
        <taxon>Bacillati</taxon>
        <taxon>Bacillota</taxon>
        <taxon>Clostridia</taxon>
        <taxon>Lachnospirales</taxon>
        <taxon>Lachnospiraceae</taxon>
        <taxon>Blautia</taxon>
    </lineage>
</organism>
<dbReference type="EMBL" id="DWVZ01000112">
    <property type="protein sequence ID" value="HJC63642.1"/>
    <property type="molecule type" value="Genomic_DNA"/>
</dbReference>
<accession>A0A9D2TCP3</accession>
<evidence type="ECO:0000256" key="5">
    <source>
        <dbReference type="ARBA" id="ARBA00023125"/>
    </source>
</evidence>
<dbReference type="SMART" id="SM00448">
    <property type="entry name" value="REC"/>
    <property type="match status" value="1"/>
</dbReference>
<keyword evidence="6" id="KW-0804">Transcription</keyword>
<evidence type="ECO:0000313" key="13">
    <source>
        <dbReference type="Proteomes" id="UP000823886"/>
    </source>
</evidence>
<keyword evidence="5 9" id="KW-0238">DNA-binding</keyword>
<dbReference type="GO" id="GO:0005829">
    <property type="term" value="C:cytosol"/>
    <property type="evidence" value="ECO:0007669"/>
    <property type="project" value="TreeGrafter"/>
</dbReference>
<evidence type="ECO:0000256" key="8">
    <source>
        <dbReference type="PROSITE-ProRule" id="PRU00169"/>
    </source>
</evidence>
<dbReference type="PANTHER" id="PTHR48111:SF22">
    <property type="entry name" value="REGULATOR OF RPOS"/>
    <property type="match status" value="1"/>
</dbReference>
<evidence type="ECO:0000256" key="6">
    <source>
        <dbReference type="ARBA" id="ARBA00023163"/>
    </source>
</evidence>
<dbReference type="PANTHER" id="PTHR48111">
    <property type="entry name" value="REGULATOR OF RPOS"/>
    <property type="match status" value="1"/>
</dbReference>
<gene>
    <name evidence="12" type="ORF">H9753_08505</name>
</gene>
<dbReference type="InterPro" id="IPR001789">
    <property type="entry name" value="Sig_transdc_resp-reg_receiver"/>
</dbReference>
<feature type="modified residue" description="4-aspartylphosphate" evidence="8">
    <location>
        <position position="54"/>
    </location>
</feature>
<dbReference type="PROSITE" id="PS50110">
    <property type="entry name" value="RESPONSE_REGULATORY"/>
    <property type="match status" value="1"/>
</dbReference>
<reference evidence="12" key="1">
    <citation type="journal article" date="2021" name="PeerJ">
        <title>Extensive microbial diversity within the chicken gut microbiome revealed by metagenomics and culture.</title>
        <authorList>
            <person name="Gilroy R."/>
            <person name="Ravi A."/>
            <person name="Getino M."/>
            <person name="Pursley I."/>
            <person name="Horton D.L."/>
            <person name="Alikhan N.F."/>
            <person name="Baker D."/>
            <person name="Gharbi K."/>
            <person name="Hall N."/>
            <person name="Watson M."/>
            <person name="Adriaenssens E.M."/>
            <person name="Foster-Nyarko E."/>
            <person name="Jarju S."/>
            <person name="Secka A."/>
            <person name="Antonio M."/>
            <person name="Oren A."/>
            <person name="Chaudhuri R.R."/>
            <person name="La Ragione R."/>
            <person name="Hildebrand F."/>
            <person name="Pallen M.J."/>
        </authorList>
    </citation>
    <scope>NUCLEOTIDE SEQUENCE</scope>
    <source>
        <strain evidence="12">ChiBcec2-3848</strain>
    </source>
</reference>
<dbReference type="Gene3D" id="3.40.50.2300">
    <property type="match status" value="1"/>
</dbReference>
<evidence type="ECO:0000259" key="10">
    <source>
        <dbReference type="PROSITE" id="PS50110"/>
    </source>
</evidence>
<feature type="domain" description="Response regulatory" evidence="10">
    <location>
        <begin position="3"/>
        <end position="119"/>
    </location>
</feature>
<evidence type="ECO:0000259" key="11">
    <source>
        <dbReference type="PROSITE" id="PS51755"/>
    </source>
</evidence>
<dbReference type="InterPro" id="IPR039420">
    <property type="entry name" value="WalR-like"/>
</dbReference>
<dbReference type="SUPFAM" id="SSF52172">
    <property type="entry name" value="CheY-like"/>
    <property type="match status" value="1"/>
</dbReference>
<dbReference type="GO" id="GO:0000156">
    <property type="term" value="F:phosphorelay response regulator activity"/>
    <property type="evidence" value="ECO:0007669"/>
    <property type="project" value="TreeGrafter"/>
</dbReference>
<proteinExistence type="predicted"/>
<dbReference type="SUPFAM" id="SSF46894">
    <property type="entry name" value="C-terminal effector domain of the bipartite response regulators"/>
    <property type="match status" value="1"/>
</dbReference>
<sequence length="230" mass="25861">MIKVLLLEDDMDLSSAIQQELIRNGYSVDCLNDGETGMLYALNKDYGYDLAIVDRMLPVIDGLTIIKAMRRKDIQIPVIIITGISALDDRIDGLDGGADDYLVKPFHIRELLARVRALTRRPAKIQETQVLSYGDLHLDASTRLVTCKDHELTLTARETELLSAFIQHPGTVFSREQLVLKVWGSDSEIEPGNVDNYISFLRKRLRELKSACEIKTIYGTGYRLEGPAHA</sequence>
<protein>
    <recommendedName>
        <fullName evidence="1">Stage 0 sporulation protein A homolog</fullName>
    </recommendedName>
</protein>
<evidence type="ECO:0000256" key="9">
    <source>
        <dbReference type="PROSITE-ProRule" id="PRU01091"/>
    </source>
</evidence>
<dbReference type="InterPro" id="IPR036388">
    <property type="entry name" value="WH-like_DNA-bd_sf"/>
</dbReference>
<dbReference type="InterPro" id="IPR016032">
    <property type="entry name" value="Sig_transdc_resp-reg_C-effctor"/>
</dbReference>
<dbReference type="GO" id="GO:0006355">
    <property type="term" value="P:regulation of DNA-templated transcription"/>
    <property type="evidence" value="ECO:0007669"/>
    <property type="project" value="InterPro"/>
</dbReference>
<dbReference type="InterPro" id="IPR001867">
    <property type="entry name" value="OmpR/PhoB-type_DNA-bd"/>
</dbReference>
<dbReference type="GO" id="GO:0032993">
    <property type="term" value="C:protein-DNA complex"/>
    <property type="evidence" value="ECO:0007669"/>
    <property type="project" value="TreeGrafter"/>
</dbReference>
<dbReference type="Proteomes" id="UP000823886">
    <property type="component" value="Unassembled WGS sequence"/>
</dbReference>
<evidence type="ECO:0000256" key="1">
    <source>
        <dbReference type="ARBA" id="ARBA00018672"/>
    </source>
</evidence>
<evidence type="ECO:0000256" key="7">
    <source>
        <dbReference type="ARBA" id="ARBA00024867"/>
    </source>
</evidence>
<keyword evidence="2 8" id="KW-0597">Phosphoprotein</keyword>
<dbReference type="Gene3D" id="6.10.250.690">
    <property type="match status" value="1"/>
</dbReference>
<evidence type="ECO:0000313" key="12">
    <source>
        <dbReference type="EMBL" id="HJC63642.1"/>
    </source>
</evidence>
<comment type="function">
    <text evidence="7">May play the central regulatory role in sporulation. It may be an element of the effector pathway responsible for the activation of sporulation genes in response to nutritional stress. Spo0A may act in concert with spo0H (a sigma factor) to control the expression of some genes that are critical to the sporulation process.</text>
</comment>
<evidence type="ECO:0000256" key="4">
    <source>
        <dbReference type="ARBA" id="ARBA00023015"/>
    </source>
</evidence>
<feature type="DNA-binding region" description="OmpR/PhoB-type" evidence="9">
    <location>
        <begin position="128"/>
        <end position="226"/>
    </location>
</feature>
<dbReference type="AlphaFoldDB" id="A0A9D2TCP3"/>
<comment type="caution">
    <text evidence="12">The sequence shown here is derived from an EMBL/GenBank/DDBJ whole genome shotgun (WGS) entry which is preliminary data.</text>
</comment>
<dbReference type="Gene3D" id="1.10.10.10">
    <property type="entry name" value="Winged helix-like DNA-binding domain superfamily/Winged helix DNA-binding domain"/>
    <property type="match status" value="1"/>
</dbReference>
<dbReference type="Pfam" id="PF00486">
    <property type="entry name" value="Trans_reg_C"/>
    <property type="match status" value="1"/>
</dbReference>
<dbReference type="PROSITE" id="PS51755">
    <property type="entry name" value="OMPR_PHOB"/>
    <property type="match status" value="1"/>
</dbReference>